<feature type="compositionally biased region" description="Polar residues" evidence="1">
    <location>
        <begin position="1"/>
        <end position="14"/>
    </location>
</feature>
<dbReference type="AlphaFoldDB" id="A0AAD7A9K3"/>
<name>A0AAD7A9K3_9AGAR</name>
<keyword evidence="3" id="KW-1185">Reference proteome</keyword>
<evidence type="ECO:0000256" key="1">
    <source>
        <dbReference type="SAM" id="MobiDB-lite"/>
    </source>
</evidence>
<feature type="region of interest" description="Disordered" evidence="1">
    <location>
        <begin position="140"/>
        <end position="172"/>
    </location>
</feature>
<evidence type="ECO:0000313" key="2">
    <source>
        <dbReference type="EMBL" id="KAJ7352699.1"/>
    </source>
</evidence>
<accession>A0AAD7A9K3</accession>
<evidence type="ECO:0000313" key="3">
    <source>
        <dbReference type="Proteomes" id="UP001218218"/>
    </source>
</evidence>
<sequence>MASIPNLHNTSTSEPRPEHHVHSANEPLPGARGGAPAADYTPETMERVSSSVWQDADVSQPTRETAELHGDFDNSNSTRPGLPERQDSAKGRTAFGGERPLNTEPHPEGGVAIDGGHEGMPMGKASATDKLIGKAQKLVGKVTKKPEMHEKGELRESGGKSAAAGDARAPHD</sequence>
<dbReference type="EMBL" id="JARIHO010000012">
    <property type="protein sequence ID" value="KAJ7352699.1"/>
    <property type="molecule type" value="Genomic_DNA"/>
</dbReference>
<organism evidence="2 3">
    <name type="scientific">Mycena albidolilacea</name>
    <dbReference type="NCBI Taxonomy" id="1033008"/>
    <lineage>
        <taxon>Eukaryota</taxon>
        <taxon>Fungi</taxon>
        <taxon>Dikarya</taxon>
        <taxon>Basidiomycota</taxon>
        <taxon>Agaricomycotina</taxon>
        <taxon>Agaricomycetes</taxon>
        <taxon>Agaricomycetidae</taxon>
        <taxon>Agaricales</taxon>
        <taxon>Marasmiineae</taxon>
        <taxon>Mycenaceae</taxon>
        <taxon>Mycena</taxon>
    </lineage>
</organism>
<reference evidence="2" key="1">
    <citation type="submission" date="2023-03" db="EMBL/GenBank/DDBJ databases">
        <title>Massive genome expansion in bonnet fungi (Mycena s.s.) driven by repeated elements and novel gene families across ecological guilds.</title>
        <authorList>
            <consortium name="Lawrence Berkeley National Laboratory"/>
            <person name="Harder C.B."/>
            <person name="Miyauchi S."/>
            <person name="Viragh M."/>
            <person name="Kuo A."/>
            <person name="Thoen E."/>
            <person name="Andreopoulos B."/>
            <person name="Lu D."/>
            <person name="Skrede I."/>
            <person name="Drula E."/>
            <person name="Henrissat B."/>
            <person name="Morin E."/>
            <person name="Kohler A."/>
            <person name="Barry K."/>
            <person name="LaButti K."/>
            <person name="Morin E."/>
            <person name="Salamov A."/>
            <person name="Lipzen A."/>
            <person name="Mereny Z."/>
            <person name="Hegedus B."/>
            <person name="Baldrian P."/>
            <person name="Stursova M."/>
            <person name="Weitz H."/>
            <person name="Taylor A."/>
            <person name="Grigoriev I.V."/>
            <person name="Nagy L.G."/>
            <person name="Martin F."/>
            <person name="Kauserud H."/>
        </authorList>
    </citation>
    <scope>NUCLEOTIDE SEQUENCE</scope>
    <source>
        <strain evidence="2">CBHHK002</strain>
    </source>
</reference>
<feature type="compositionally biased region" description="Polar residues" evidence="1">
    <location>
        <begin position="47"/>
        <end position="63"/>
    </location>
</feature>
<protein>
    <submittedName>
        <fullName evidence="2">Uncharacterized protein</fullName>
    </submittedName>
</protein>
<feature type="compositionally biased region" description="Low complexity" evidence="1">
    <location>
        <begin position="27"/>
        <end position="38"/>
    </location>
</feature>
<comment type="caution">
    <text evidence="2">The sequence shown here is derived from an EMBL/GenBank/DDBJ whole genome shotgun (WGS) entry which is preliminary data.</text>
</comment>
<dbReference type="Proteomes" id="UP001218218">
    <property type="component" value="Unassembled WGS sequence"/>
</dbReference>
<feature type="region of interest" description="Disordered" evidence="1">
    <location>
        <begin position="1"/>
        <end position="125"/>
    </location>
</feature>
<proteinExistence type="predicted"/>
<feature type="compositionally biased region" description="Basic and acidic residues" evidence="1">
    <location>
        <begin position="144"/>
        <end position="158"/>
    </location>
</feature>
<gene>
    <name evidence="2" type="ORF">DFH08DRAFT_859684</name>
</gene>